<evidence type="ECO:0000313" key="4">
    <source>
        <dbReference type="Proteomes" id="UP000789342"/>
    </source>
</evidence>
<dbReference type="EMBL" id="CAJVPV010045069">
    <property type="protein sequence ID" value="CAG8768509.1"/>
    <property type="molecule type" value="Genomic_DNA"/>
</dbReference>
<gene>
    <name evidence="3" type="ORF">AMORRO_LOCUS16437</name>
</gene>
<evidence type="ECO:0000313" key="3">
    <source>
        <dbReference type="EMBL" id="CAG8768509.1"/>
    </source>
</evidence>
<dbReference type="InterPro" id="IPR012340">
    <property type="entry name" value="NA-bd_OB-fold"/>
</dbReference>
<name>A0A9N9NT07_9GLOM</name>
<accession>A0A9N9NT07</accession>
<proteinExistence type="predicted"/>
<keyword evidence="4" id="KW-1185">Reference proteome</keyword>
<feature type="compositionally biased region" description="Basic residues" evidence="1">
    <location>
        <begin position="128"/>
        <end position="149"/>
    </location>
</feature>
<comment type="caution">
    <text evidence="3">The sequence shown here is derived from an EMBL/GenBank/DDBJ whole genome shotgun (WGS) entry which is preliminary data.</text>
</comment>
<dbReference type="InterPro" id="IPR022666">
    <property type="entry name" value="Ribosomal_uL2_RNA-bd_dom"/>
</dbReference>
<reference evidence="3" key="1">
    <citation type="submission" date="2021-06" db="EMBL/GenBank/DDBJ databases">
        <authorList>
            <person name="Kallberg Y."/>
            <person name="Tangrot J."/>
            <person name="Rosling A."/>
        </authorList>
    </citation>
    <scope>NUCLEOTIDE SEQUENCE</scope>
    <source>
        <strain evidence="3">CL551</strain>
    </source>
</reference>
<dbReference type="SUPFAM" id="SSF50249">
    <property type="entry name" value="Nucleic acid-binding proteins"/>
    <property type="match status" value="1"/>
</dbReference>
<evidence type="ECO:0000259" key="2">
    <source>
        <dbReference type="Pfam" id="PF00181"/>
    </source>
</evidence>
<feature type="non-terminal residue" evidence="3">
    <location>
        <position position="149"/>
    </location>
</feature>
<dbReference type="AlphaFoldDB" id="A0A9N9NT07"/>
<dbReference type="Gene3D" id="2.40.50.140">
    <property type="entry name" value="Nucleic acid-binding proteins"/>
    <property type="match status" value="1"/>
</dbReference>
<dbReference type="Proteomes" id="UP000789342">
    <property type="component" value="Unassembled WGS sequence"/>
</dbReference>
<evidence type="ECO:0000256" key="1">
    <source>
        <dbReference type="SAM" id="MobiDB-lite"/>
    </source>
</evidence>
<feature type="domain" description="Large ribosomal subunit protein uL2 RNA-binding" evidence="2">
    <location>
        <begin position="116"/>
        <end position="149"/>
    </location>
</feature>
<feature type="region of interest" description="Disordered" evidence="1">
    <location>
        <begin position="124"/>
        <end position="149"/>
    </location>
</feature>
<sequence length="149" mass="16935">MFNRKTLQASELVRLSSSIKAKLQNRGSSVIPPLSHCSRSFVSQHSSKLNHVSFINHNSLSSALESLCPLIKHNHFSRAYTTGLQGQFKTYKPRTPGLRWLKRPINDHLWKGKPVRKLTVAKRATGGRNHHGHITVRHRGGGHKRRIRL</sequence>
<dbReference type="Pfam" id="PF00181">
    <property type="entry name" value="Ribosomal_L2_N"/>
    <property type="match status" value="1"/>
</dbReference>
<organism evidence="3 4">
    <name type="scientific">Acaulospora morrowiae</name>
    <dbReference type="NCBI Taxonomy" id="94023"/>
    <lineage>
        <taxon>Eukaryota</taxon>
        <taxon>Fungi</taxon>
        <taxon>Fungi incertae sedis</taxon>
        <taxon>Mucoromycota</taxon>
        <taxon>Glomeromycotina</taxon>
        <taxon>Glomeromycetes</taxon>
        <taxon>Diversisporales</taxon>
        <taxon>Acaulosporaceae</taxon>
        <taxon>Acaulospora</taxon>
    </lineage>
</organism>
<dbReference type="OrthoDB" id="268576at2759"/>
<protein>
    <submittedName>
        <fullName evidence="3">5332_t:CDS:1</fullName>
    </submittedName>
</protein>